<evidence type="ECO:0000259" key="2">
    <source>
        <dbReference type="PROSITE" id="PS50003"/>
    </source>
</evidence>
<reference evidence="3" key="1">
    <citation type="journal article" date="2020" name="Nat. Commun.">
        <title>Large-scale genome sequencing of mycorrhizal fungi provides insights into the early evolution of symbiotic traits.</title>
        <authorList>
            <person name="Miyauchi S."/>
            <person name="Kiss E."/>
            <person name="Kuo A."/>
            <person name="Drula E."/>
            <person name="Kohler A."/>
            <person name="Sanchez-Garcia M."/>
            <person name="Morin E."/>
            <person name="Andreopoulos B."/>
            <person name="Barry K.W."/>
            <person name="Bonito G."/>
            <person name="Buee M."/>
            <person name="Carver A."/>
            <person name="Chen C."/>
            <person name="Cichocki N."/>
            <person name="Clum A."/>
            <person name="Culley D."/>
            <person name="Crous P.W."/>
            <person name="Fauchery L."/>
            <person name="Girlanda M."/>
            <person name="Hayes R.D."/>
            <person name="Keri Z."/>
            <person name="LaButti K."/>
            <person name="Lipzen A."/>
            <person name="Lombard V."/>
            <person name="Magnuson J."/>
            <person name="Maillard F."/>
            <person name="Murat C."/>
            <person name="Nolan M."/>
            <person name="Ohm R.A."/>
            <person name="Pangilinan J."/>
            <person name="Pereira M.F."/>
            <person name="Perotto S."/>
            <person name="Peter M."/>
            <person name="Pfister S."/>
            <person name="Riley R."/>
            <person name="Sitrit Y."/>
            <person name="Stielow J.B."/>
            <person name="Szollosi G."/>
            <person name="Zifcakova L."/>
            <person name="Stursova M."/>
            <person name="Spatafora J.W."/>
            <person name="Tedersoo L."/>
            <person name="Vaario L.M."/>
            <person name="Yamada A."/>
            <person name="Yan M."/>
            <person name="Wang P."/>
            <person name="Xu J."/>
            <person name="Bruns T."/>
            <person name="Baldrian P."/>
            <person name="Vilgalys R."/>
            <person name="Dunand C."/>
            <person name="Henrissat B."/>
            <person name="Grigoriev I.V."/>
            <person name="Hibbett D."/>
            <person name="Nagy L.G."/>
            <person name="Martin F.M."/>
        </authorList>
    </citation>
    <scope>NUCLEOTIDE SEQUENCE</scope>
    <source>
        <strain evidence="3">UP504</strain>
    </source>
</reference>
<feature type="compositionally biased region" description="Polar residues" evidence="1">
    <location>
        <begin position="42"/>
        <end position="60"/>
    </location>
</feature>
<feature type="compositionally biased region" description="Acidic residues" evidence="1">
    <location>
        <begin position="94"/>
        <end position="105"/>
    </location>
</feature>
<feature type="region of interest" description="Disordered" evidence="1">
    <location>
        <begin position="346"/>
        <end position="375"/>
    </location>
</feature>
<feature type="region of interest" description="Disordered" evidence="1">
    <location>
        <begin position="246"/>
        <end position="265"/>
    </location>
</feature>
<dbReference type="InterPro" id="IPR011993">
    <property type="entry name" value="PH-like_dom_sf"/>
</dbReference>
<name>A0A9P6AQT1_9AGAM</name>
<feature type="domain" description="PH" evidence="2">
    <location>
        <begin position="122"/>
        <end position="171"/>
    </location>
</feature>
<dbReference type="PROSITE" id="PS50003">
    <property type="entry name" value="PH_DOMAIN"/>
    <property type="match status" value="2"/>
</dbReference>
<dbReference type="SMART" id="SM00233">
    <property type="entry name" value="PH"/>
    <property type="match status" value="2"/>
</dbReference>
<dbReference type="Gene3D" id="2.30.29.30">
    <property type="entry name" value="Pleckstrin-homology domain (PH domain)/Phosphotyrosine-binding domain (PTB)"/>
    <property type="match status" value="2"/>
</dbReference>
<comment type="caution">
    <text evidence="3">The sequence shown here is derived from an EMBL/GenBank/DDBJ whole genome shotgun (WGS) entry which is preliminary data.</text>
</comment>
<sequence>MSTLSTSTVAPPTPQEIHRKLSLHSASSSVPITPGGRRRSAKSQQSAAPLSSTESDSDGPSGSYFALFQGGGSDLSSSQPPLSVIVEHRPVSGEESDDEEDEEGEWMPGPHDGKLEEANEEAIVKSGYLWKKGERRKTWKKRWFVLRTVKMAYYKNEQEYQLLRLLDLHDVHTNSPSDCSAWVKALNDVRTRLRELDITPGASTPVPSTPRESGSRRRPPPPAITTTRTPSTSPFQAVGLATFLPRSPTSPHGALSSDSDDPFTPIAPLQREGPSSDPNIVILSGYLLKCGSKRKAWHKRWFTLTGEKLAYSKSHMDTKHVKHVPLDKIVDAIEYGSLIPKYHNATVPSSGTGGSGGSQSSSLFPGEAHGSHTGELDHTFKIITTQ</sequence>
<organism evidence="3 4">
    <name type="scientific">Hydnum rufescens UP504</name>
    <dbReference type="NCBI Taxonomy" id="1448309"/>
    <lineage>
        <taxon>Eukaryota</taxon>
        <taxon>Fungi</taxon>
        <taxon>Dikarya</taxon>
        <taxon>Basidiomycota</taxon>
        <taxon>Agaricomycotina</taxon>
        <taxon>Agaricomycetes</taxon>
        <taxon>Cantharellales</taxon>
        <taxon>Hydnaceae</taxon>
        <taxon>Hydnum</taxon>
    </lineage>
</organism>
<feature type="domain" description="PH" evidence="2">
    <location>
        <begin position="280"/>
        <end position="386"/>
    </location>
</feature>
<dbReference type="InterPro" id="IPR001849">
    <property type="entry name" value="PH_domain"/>
</dbReference>
<gene>
    <name evidence="3" type="ORF">BS47DRAFT_1348222</name>
</gene>
<dbReference type="Proteomes" id="UP000886523">
    <property type="component" value="Unassembled WGS sequence"/>
</dbReference>
<dbReference type="SUPFAM" id="SSF50729">
    <property type="entry name" value="PH domain-like"/>
    <property type="match status" value="2"/>
</dbReference>
<dbReference type="OrthoDB" id="2157866at2759"/>
<evidence type="ECO:0000313" key="4">
    <source>
        <dbReference type="Proteomes" id="UP000886523"/>
    </source>
</evidence>
<feature type="region of interest" description="Disordered" evidence="1">
    <location>
        <begin position="196"/>
        <end position="232"/>
    </location>
</feature>
<dbReference type="InterPro" id="IPR051707">
    <property type="entry name" value="PI-Interact_SigTrans_Reg"/>
</dbReference>
<dbReference type="AlphaFoldDB" id="A0A9P6AQT1"/>
<keyword evidence="4" id="KW-1185">Reference proteome</keyword>
<protein>
    <recommendedName>
        <fullName evidence="2">PH domain-containing protein</fullName>
    </recommendedName>
</protein>
<feature type="region of interest" description="Disordered" evidence="1">
    <location>
        <begin position="1"/>
        <end position="117"/>
    </location>
</feature>
<evidence type="ECO:0000313" key="3">
    <source>
        <dbReference type="EMBL" id="KAF9510298.1"/>
    </source>
</evidence>
<feature type="compositionally biased region" description="Polar residues" evidence="1">
    <location>
        <begin position="1"/>
        <end position="10"/>
    </location>
</feature>
<proteinExistence type="predicted"/>
<dbReference type="PANTHER" id="PTHR14336">
    <property type="entry name" value="TANDEM PH DOMAIN CONTAINING PROTEIN"/>
    <property type="match status" value="1"/>
</dbReference>
<evidence type="ECO:0000256" key="1">
    <source>
        <dbReference type="SAM" id="MobiDB-lite"/>
    </source>
</evidence>
<feature type="non-terminal residue" evidence="3">
    <location>
        <position position="386"/>
    </location>
</feature>
<dbReference type="EMBL" id="MU129019">
    <property type="protein sequence ID" value="KAF9510298.1"/>
    <property type="molecule type" value="Genomic_DNA"/>
</dbReference>
<dbReference type="Pfam" id="PF00169">
    <property type="entry name" value="PH"/>
    <property type="match status" value="2"/>
</dbReference>
<accession>A0A9P6AQT1</accession>